<organism evidence="3 4">
    <name type="scientific">Dioscorea cayennensis subsp. rotundata</name>
    <name type="common">White Guinea yam</name>
    <name type="synonym">Dioscorea rotundata</name>
    <dbReference type="NCBI Taxonomy" id="55577"/>
    <lineage>
        <taxon>Eukaryota</taxon>
        <taxon>Viridiplantae</taxon>
        <taxon>Streptophyta</taxon>
        <taxon>Embryophyta</taxon>
        <taxon>Tracheophyta</taxon>
        <taxon>Spermatophyta</taxon>
        <taxon>Magnoliopsida</taxon>
        <taxon>Liliopsida</taxon>
        <taxon>Dioscoreales</taxon>
        <taxon>Dioscoreaceae</taxon>
        <taxon>Dioscorea</taxon>
    </lineage>
</organism>
<protein>
    <submittedName>
        <fullName evidence="4">Trihelix transcription factor ASIL1-like</fullName>
    </submittedName>
</protein>
<evidence type="ECO:0000256" key="1">
    <source>
        <dbReference type="SAM" id="MobiDB-lite"/>
    </source>
</evidence>
<dbReference type="RefSeq" id="XP_039132520.1">
    <property type="nucleotide sequence ID" value="XM_039276586.1"/>
</dbReference>
<sequence length="320" mass="36592">MDANNEVETHHSHPMNAQEPSFLIPKCPDRIRRDEWSEDGVLSLLEVYESKWASRNRAKLKGSDWEDIASQVSVMCSGTKAFKTPSQCKNKIESMKKRYRAESALAQQPNCCSLWKFYPQMESLLKGVAKSPAQEIQTVKKVEADVDIEGQVQNCNQNDDHEDDDGSQTLPVNVNVSNGDGNGNEKKVSKGVESDVSAMMGRDYDVNGKRRKRRRSEVAKSIVLLAQSILEIEQARLEVYKDSERMRIEAEIKRGEMELKRTEIITKTQLQIARLFSKRLRRKNKKSFNSSSRTEFNDQLPEDRMDDQLLQADYVESQGL</sequence>
<dbReference type="Proteomes" id="UP001515500">
    <property type="component" value="Chromosome 9"/>
</dbReference>
<dbReference type="GeneID" id="120269246"/>
<proteinExistence type="predicted"/>
<keyword evidence="3" id="KW-1185">Reference proteome</keyword>
<dbReference type="Pfam" id="PF13837">
    <property type="entry name" value="Myb_DNA-bind_4"/>
    <property type="match status" value="1"/>
</dbReference>
<feature type="domain" description="Myb/SANT-like DNA-binding" evidence="2">
    <location>
        <begin position="33"/>
        <end position="124"/>
    </location>
</feature>
<evidence type="ECO:0000259" key="2">
    <source>
        <dbReference type="Pfam" id="PF13837"/>
    </source>
</evidence>
<dbReference type="Gene3D" id="1.10.10.60">
    <property type="entry name" value="Homeodomain-like"/>
    <property type="match status" value="1"/>
</dbReference>
<dbReference type="PANTHER" id="PTHR31307">
    <property type="entry name" value="TRIHELIX TRANSCRIPTION FACTOR ASIL2"/>
    <property type="match status" value="1"/>
</dbReference>
<dbReference type="PANTHER" id="PTHR31307:SF45">
    <property type="entry name" value="OS09G0558200 PROTEIN"/>
    <property type="match status" value="1"/>
</dbReference>
<feature type="region of interest" description="Disordered" evidence="1">
    <location>
        <begin position="1"/>
        <end position="22"/>
    </location>
</feature>
<reference evidence="4" key="1">
    <citation type="submission" date="2025-08" db="UniProtKB">
        <authorList>
            <consortium name="RefSeq"/>
        </authorList>
    </citation>
    <scope>IDENTIFICATION</scope>
</reference>
<accession>A0AB40BYK1</accession>
<name>A0AB40BYK1_DIOCR</name>
<gene>
    <name evidence="4" type="primary">LOC120269246</name>
</gene>
<dbReference type="AlphaFoldDB" id="A0AB40BYK1"/>
<evidence type="ECO:0000313" key="3">
    <source>
        <dbReference type="Proteomes" id="UP001515500"/>
    </source>
</evidence>
<dbReference type="InterPro" id="IPR044822">
    <property type="entry name" value="Myb_DNA-bind_4"/>
</dbReference>
<dbReference type="InterPro" id="IPR044823">
    <property type="entry name" value="ASIL1/2-like"/>
</dbReference>
<evidence type="ECO:0000313" key="4">
    <source>
        <dbReference type="RefSeq" id="XP_039132520.1"/>
    </source>
</evidence>